<dbReference type="EMBL" id="JNBS01000239">
    <property type="protein sequence ID" value="OQS07441.1"/>
    <property type="molecule type" value="Genomic_DNA"/>
</dbReference>
<evidence type="ECO:0000313" key="3">
    <source>
        <dbReference type="EMBL" id="OQS07441.1"/>
    </source>
</evidence>
<name>A0A1W0AB84_9STRA</name>
<dbReference type="AlphaFoldDB" id="A0A1W0AB84"/>
<dbReference type="PANTHER" id="PTHR32440:SF0">
    <property type="entry name" value="PHOSPHATASE DCR2-RELATED"/>
    <property type="match status" value="1"/>
</dbReference>
<evidence type="ECO:0000259" key="2">
    <source>
        <dbReference type="Pfam" id="PF00149"/>
    </source>
</evidence>
<keyword evidence="4" id="KW-1185">Reference proteome</keyword>
<accession>A0A1W0AB84</accession>
<dbReference type="STRING" id="74557.A0A1W0AB84"/>
<dbReference type="GO" id="GO:0016788">
    <property type="term" value="F:hydrolase activity, acting on ester bonds"/>
    <property type="evidence" value="ECO:0007669"/>
    <property type="project" value="TreeGrafter"/>
</dbReference>
<proteinExistence type="predicted"/>
<evidence type="ECO:0000256" key="1">
    <source>
        <dbReference type="SAM" id="Phobius"/>
    </source>
</evidence>
<feature type="domain" description="Calcineurin-like phosphoesterase" evidence="2">
    <location>
        <begin position="81"/>
        <end position="312"/>
    </location>
</feature>
<feature type="transmembrane region" description="Helical" evidence="1">
    <location>
        <begin position="27"/>
        <end position="48"/>
    </location>
</feature>
<keyword evidence="1" id="KW-0812">Transmembrane</keyword>
<sequence length="385" mass="43145">MLHAYAPMTDMPNNSHHQREVRPRWRVAFGAICLGVVAIVGMVQDLALSRDEIKMSFSYDIVVESPPASLKTRRNGDDIFFKILQIPDMHYTGRPDYPCRGPPSLPCMESNMTNFIAHLLDTEKPDFVVFSGDQIEAVEVKQTADEVRKAIEAYSKEAIKRRIPWSMVFGNHDEGSTASREQMFEQISYLPYSFSQPGLPGIGGLGNYVLEVHNASSKATVLRLYFLDTGRSGNIAAGQKEFLLNISSSRPERDVPALLFYHIPTPDYIIQPGDHIEHGHQGEEVSHGPECGLMQTLVDMGDVKATFVGHDHFNDYCVKRKEIQLCYGGGVGFGAAYGSVSILRRARLIEYSRNATTETISTWIHSVKGTVSKDKYMLYQHQHSN</sequence>
<dbReference type="Gene3D" id="3.60.21.10">
    <property type="match status" value="1"/>
</dbReference>
<dbReference type="SUPFAM" id="SSF56300">
    <property type="entry name" value="Metallo-dependent phosphatases"/>
    <property type="match status" value="1"/>
</dbReference>
<evidence type="ECO:0000313" key="4">
    <source>
        <dbReference type="Proteomes" id="UP000243217"/>
    </source>
</evidence>
<dbReference type="OrthoDB" id="783096at2759"/>
<dbReference type="Pfam" id="PF00149">
    <property type="entry name" value="Metallophos"/>
    <property type="match status" value="1"/>
</dbReference>
<dbReference type="PANTHER" id="PTHR32440">
    <property type="entry name" value="PHOSPHATASE DCR2-RELATED-RELATED"/>
    <property type="match status" value="1"/>
</dbReference>
<reference evidence="3 4" key="1">
    <citation type="journal article" date="2014" name="Genome Biol. Evol.">
        <title>The secreted proteins of Achlya hypogyna and Thraustotheca clavata identify the ancestral oomycete secretome and reveal gene acquisitions by horizontal gene transfer.</title>
        <authorList>
            <person name="Misner I."/>
            <person name="Blouin N."/>
            <person name="Leonard G."/>
            <person name="Richards T.A."/>
            <person name="Lane C.E."/>
        </authorList>
    </citation>
    <scope>NUCLEOTIDE SEQUENCE [LARGE SCALE GENOMIC DNA]</scope>
    <source>
        <strain evidence="3 4">ATCC 34112</strain>
    </source>
</reference>
<protein>
    <recommendedName>
        <fullName evidence="2">Calcineurin-like phosphoesterase domain-containing protein</fullName>
    </recommendedName>
</protein>
<comment type="caution">
    <text evidence="3">The sequence shown here is derived from an EMBL/GenBank/DDBJ whole genome shotgun (WGS) entry which is preliminary data.</text>
</comment>
<gene>
    <name evidence="3" type="ORF">THRCLA_00543</name>
</gene>
<dbReference type="Proteomes" id="UP000243217">
    <property type="component" value="Unassembled WGS sequence"/>
</dbReference>
<dbReference type="InterPro" id="IPR029052">
    <property type="entry name" value="Metallo-depent_PP-like"/>
</dbReference>
<dbReference type="InterPro" id="IPR004843">
    <property type="entry name" value="Calcineurin-like_PHP"/>
</dbReference>
<keyword evidence="1" id="KW-1133">Transmembrane helix</keyword>
<keyword evidence="1" id="KW-0472">Membrane</keyword>
<organism evidence="3 4">
    <name type="scientific">Thraustotheca clavata</name>
    <dbReference type="NCBI Taxonomy" id="74557"/>
    <lineage>
        <taxon>Eukaryota</taxon>
        <taxon>Sar</taxon>
        <taxon>Stramenopiles</taxon>
        <taxon>Oomycota</taxon>
        <taxon>Saprolegniomycetes</taxon>
        <taxon>Saprolegniales</taxon>
        <taxon>Achlyaceae</taxon>
        <taxon>Thraustotheca</taxon>
    </lineage>
</organism>
<dbReference type="GO" id="GO:0005737">
    <property type="term" value="C:cytoplasm"/>
    <property type="evidence" value="ECO:0007669"/>
    <property type="project" value="TreeGrafter"/>
</dbReference>
<dbReference type="CDD" id="cd07383">
    <property type="entry name" value="MPP_Dcr2"/>
    <property type="match status" value="1"/>
</dbReference>